<reference evidence="2 3" key="1">
    <citation type="submission" date="2019-03" db="EMBL/GenBank/DDBJ databases">
        <title>Rhodobacteraceae bacterium SM1902, a new member of the family Rhodobacteraceae isolated from Yantai.</title>
        <authorList>
            <person name="Sun Y."/>
        </authorList>
    </citation>
    <scope>NUCLEOTIDE SEQUENCE [LARGE SCALE GENOMIC DNA]</scope>
    <source>
        <strain evidence="2 3">SM1902</strain>
    </source>
</reference>
<evidence type="ECO:0000259" key="1">
    <source>
        <dbReference type="PROSITE" id="PS50883"/>
    </source>
</evidence>
<dbReference type="Pfam" id="PF00563">
    <property type="entry name" value="EAL"/>
    <property type="match status" value="1"/>
</dbReference>
<proteinExistence type="predicted"/>
<dbReference type="Proteomes" id="UP000294562">
    <property type="component" value="Unassembled WGS sequence"/>
</dbReference>
<dbReference type="SUPFAM" id="SSF141868">
    <property type="entry name" value="EAL domain-like"/>
    <property type="match status" value="1"/>
</dbReference>
<dbReference type="InterPro" id="IPR035919">
    <property type="entry name" value="EAL_sf"/>
</dbReference>
<dbReference type="GO" id="GO:0071111">
    <property type="term" value="F:cyclic-guanylate-specific phosphodiesterase activity"/>
    <property type="evidence" value="ECO:0007669"/>
    <property type="project" value="InterPro"/>
</dbReference>
<name>A0A4R6AW88_9RHOB</name>
<accession>A0A4R6AW88</accession>
<feature type="domain" description="EAL" evidence="1">
    <location>
        <begin position="16"/>
        <end position="264"/>
    </location>
</feature>
<dbReference type="Gene3D" id="3.20.20.450">
    <property type="entry name" value="EAL domain"/>
    <property type="match status" value="1"/>
</dbReference>
<comment type="caution">
    <text evidence="2">The sequence shown here is derived from an EMBL/GenBank/DDBJ whole genome shotgun (WGS) entry which is preliminary data.</text>
</comment>
<dbReference type="SMART" id="SM00052">
    <property type="entry name" value="EAL"/>
    <property type="match status" value="1"/>
</dbReference>
<dbReference type="InterPro" id="IPR050706">
    <property type="entry name" value="Cyclic-di-GMP_PDE-like"/>
</dbReference>
<dbReference type="PANTHER" id="PTHR33121:SF79">
    <property type="entry name" value="CYCLIC DI-GMP PHOSPHODIESTERASE PDED-RELATED"/>
    <property type="match status" value="1"/>
</dbReference>
<evidence type="ECO:0000313" key="3">
    <source>
        <dbReference type="Proteomes" id="UP000294562"/>
    </source>
</evidence>
<sequence>MPSNPERPMRAQTTPSHLPELEIAKALSERRVLLAFQPIVGAGDRVAFHEALLRLRLPCGQLLAPGQFLLGLRNPTLRRALDIRALSLGIAELNAHPGLRLSVNVDPDSLHNPVFHRELDMQLRTAPETAERLILELTERAPLPPLPVFARRRDRWREMGLSLALDDFGAGCTSFRHLRDWRFDILKIDGSFSRNVHSDPDNQALMRALCGLAQHFEAYTVAEAVETAAEARWLTACGLDACQGYHLGRPTVDPAWRPSEPAIASG</sequence>
<dbReference type="OrthoDB" id="23692at2"/>
<dbReference type="EMBL" id="SMZO01000034">
    <property type="protein sequence ID" value="TDL86283.1"/>
    <property type="molecule type" value="Genomic_DNA"/>
</dbReference>
<dbReference type="PANTHER" id="PTHR33121">
    <property type="entry name" value="CYCLIC DI-GMP PHOSPHODIESTERASE PDEF"/>
    <property type="match status" value="1"/>
</dbReference>
<dbReference type="AlphaFoldDB" id="A0A4R6AW88"/>
<keyword evidence="3" id="KW-1185">Reference proteome</keyword>
<evidence type="ECO:0000313" key="2">
    <source>
        <dbReference type="EMBL" id="TDL86283.1"/>
    </source>
</evidence>
<organism evidence="2 3">
    <name type="scientific">Meridianimarinicoccus aquatilis</name>
    <dbReference type="NCBI Taxonomy" id="2552766"/>
    <lineage>
        <taxon>Bacteria</taxon>
        <taxon>Pseudomonadati</taxon>
        <taxon>Pseudomonadota</taxon>
        <taxon>Alphaproteobacteria</taxon>
        <taxon>Rhodobacterales</taxon>
        <taxon>Paracoccaceae</taxon>
        <taxon>Meridianimarinicoccus</taxon>
    </lineage>
</organism>
<dbReference type="CDD" id="cd01948">
    <property type="entry name" value="EAL"/>
    <property type="match status" value="1"/>
</dbReference>
<gene>
    <name evidence="2" type="ORF">E2L05_13840</name>
</gene>
<protein>
    <submittedName>
        <fullName evidence="2">EAL domain-containing protein</fullName>
    </submittedName>
</protein>
<dbReference type="PROSITE" id="PS50883">
    <property type="entry name" value="EAL"/>
    <property type="match status" value="1"/>
</dbReference>
<dbReference type="InterPro" id="IPR001633">
    <property type="entry name" value="EAL_dom"/>
</dbReference>